<feature type="coiled-coil region" evidence="1">
    <location>
        <begin position="686"/>
        <end position="720"/>
    </location>
</feature>
<dbReference type="CDD" id="cd04276">
    <property type="entry name" value="ZnMc_MMP_like_2"/>
    <property type="match status" value="1"/>
</dbReference>
<keyword evidence="6" id="KW-0378">Hydrolase</keyword>
<dbReference type="PANTHER" id="PTHR38478:SF1">
    <property type="entry name" value="ZINC DEPENDENT METALLOPROTEASE DOMAIN LIPOPROTEIN"/>
    <property type="match status" value="1"/>
</dbReference>
<keyword evidence="1" id="KW-0175">Coiled coil</keyword>
<dbReference type="Pfam" id="PF16313">
    <property type="entry name" value="DUF4953"/>
    <property type="match status" value="1"/>
</dbReference>
<name>A0ABU5IQT1_9BURK</name>
<protein>
    <submittedName>
        <fullName evidence="6">Zinc-dependent metalloprotease</fullName>
    </submittedName>
</protein>
<accession>A0ABU5IQT1</accession>
<dbReference type="Pfam" id="PF17148">
    <property type="entry name" value="DUF5117"/>
    <property type="match status" value="1"/>
</dbReference>
<dbReference type="InterPro" id="IPR032534">
    <property type="entry name" value="EcxA_zinc-bd"/>
</dbReference>
<dbReference type="PANTHER" id="PTHR38478">
    <property type="entry name" value="PEPTIDASE M1A AND M12B"/>
    <property type="match status" value="1"/>
</dbReference>
<keyword evidence="7" id="KW-1185">Reference proteome</keyword>
<feature type="domain" description="DUF5117" evidence="4">
    <location>
        <begin position="148"/>
        <end position="351"/>
    </location>
</feature>
<evidence type="ECO:0000256" key="2">
    <source>
        <dbReference type="SAM" id="MobiDB-lite"/>
    </source>
</evidence>
<dbReference type="GO" id="GO:0008237">
    <property type="term" value="F:metallopeptidase activity"/>
    <property type="evidence" value="ECO:0007669"/>
    <property type="project" value="UniProtKB-KW"/>
</dbReference>
<evidence type="ECO:0000313" key="6">
    <source>
        <dbReference type="EMBL" id="MDZ5461256.1"/>
    </source>
</evidence>
<evidence type="ECO:0000259" key="4">
    <source>
        <dbReference type="Pfam" id="PF17148"/>
    </source>
</evidence>
<dbReference type="InterPro" id="IPR034032">
    <property type="entry name" value="Zn_MMP-like_bac"/>
</dbReference>
<evidence type="ECO:0000259" key="5">
    <source>
        <dbReference type="Pfam" id="PF17162"/>
    </source>
</evidence>
<feature type="domain" description="DUF5118" evidence="5">
    <location>
        <begin position="85"/>
        <end position="132"/>
    </location>
</feature>
<dbReference type="InterPro" id="IPR033413">
    <property type="entry name" value="DUF5117"/>
</dbReference>
<dbReference type="InterPro" id="IPR024079">
    <property type="entry name" value="MetalloPept_cat_dom_sf"/>
</dbReference>
<reference evidence="6 7" key="1">
    <citation type="submission" date="2023-11" db="EMBL/GenBank/DDBJ databases">
        <title>Draft genome of Azohydromonas lata strain H1 (DSM1123), a polyhydroxyalkanoate producer.</title>
        <authorList>
            <person name="Traversa D."/>
            <person name="D'Addabbo P."/>
            <person name="Pazzani C."/>
            <person name="Manzari C."/>
            <person name="Chiara M."/>
            <person name="Scrascia M."/>
        </authorList>
    </citation>
    <scope>NUCLEOTIDE SEQUENCE [LARGE SCALE GENOMIC DNA]</scope>
    <source>
        <strain evidence="6 7">H1</strain>
    </source>
</reference>
<gene>
    <name evidence="6" type="ORF">SM757_32250</name>
</gene>
<dbReference type="Proteomes" id="UP001293718">
    <property type="component" value="Unassembled WGS sequence"/>
</dbReference>
<dbReference type="RefSeq" id="WP_322468479.1">
    <property type="nucleotide sequence ID" value="NZ_JAXOJX010000104.1"/>
</dbReference>
<organism evidence="6 7">
    <name type="scientific">Azohydromonas lata</name>
    <dbReference type="NCBI Taxonomy" id="45677"/>
    <lineage>
        <taxon>Bacteria</taxon>
        <taxon>Pseudomonadati</taxon>
        <taxon>Pseudomonadota</taxon>
        <taxon>Betaproteobacteria</taxon>
        <taxon>Burkholderiales</taxon>
        <taxon>Sphaerotilaceae</taxon>
        <taxon>Azohydromonas</taxon>
    </lineage>
</organism>
<evidence type="ECO:0000259" key="3">
    <source>
        <dbReference type="Pfam" id="PF16313"/>
    </source>
</evidence>
<keyword evidence="6" id="KW-0482">Metalloprotease</keyword>
<comment type="caution">
    <text evidence="6">The sequence shown here is derived from an EMBL/GenBank/DDBJ whole genome shotgun (WGS) entry which is preliminary data.</text>
</comment>
<sequence>MSFCRSPRRSPCGSSRSVSSLRAWLPRLAAPALLPLLLAGCASVQMPSFLQGLIPSSSSSSSELTPKPPGAPLPAAAATPPGGLQPFASVIRGAKRTEGFITLWQKDEKVWLELDPEDFNRPFFLSPKIAQGIGEGGVLGGTMVQRNGKVGRAQVVEFRRVHNQVQMVATNPEYVARPGTPQARAVEAGFAQSLLASSSVASQPHPERKSVLVEANPLFLVDLLGLSQSLQRAYRQGYALDGRHTSFTSVRATADQVVFNVQAHYATATIAVPQPGSPPGAPQPSAPDTLPDARSMFVGLYYSLAKLPEQPMAPRKADPRIGHFTTVVQDFSDDLARTPKQRFVNRWRLEKQDPAAPLSEPVKPITFWLDRTIPEKYREAISRGILAWNAAFEPLGFKNAIRVQVQPAGADFDTFDVGMPSVRWMTNAEASFGAIGPSQVDPRTGEILDADISFESLSSRAIRNLRSQVLGAKLMQDWPALMQSGPGADAQMAASPREAAGGVQTALSQASGDGCHYAEAAAEQLGYALDVMEARGELDPSSPEAQQFVLDYLTDTTMHEVGHTLGLRHNFRASRLYSDAQLSDPDFTHSHALTGSVMEYAPINLPRNGQKGGTPFQTRLGPYDYWAIEYAYKTFPPGTPAQDEAAALARIAARSSEPALSFGTDEDNYLGVDPETLMFDLSADVLEFARKRMDIARELLQRLETRALKADEDYAVLRRSVVYAVRDAGRAAGLAARQIGGVRTLRDFPGSGRDPLQPVAPATQRAALELLASQVLSPDGLKLSPALQRRLAPDFQERGEALSAGAGSVSTDFSVAPMLTGMQRALLAQLMSDDVAQRLLDSEGKFARAQDAFHLSELYGRLTREVWRELSTRGDIPAARRELQREHVNRLAQMLVRPQSLSRADARSLLRAEAQALLPRLQAAAKRGDLSAEARAHLLDSADTLSAALSARLERAGA</sequence>
<feature type="region of interest" description="Disordered" evidence="2">
    <location>
        <begin position="57"/>
        <end position="79"/>
    </location>
</feature>
<dbReference type="InterPro" id="IPR033428">
    <property type="entry name" value="DUF5118"/>
</dbReference>
<dbReference type="Gene3D" id="3.40.390.10">
    <property type="entry name" value="Collagenase (Catalytic Domain)"/>
    <property type="match status" value="1"/>
</dbReference>
<feature type="domain" description="EcxA zinc-binding" evidence="3">
    <location>
        <begin position="543"/>
        <end position="871"/>
    </location>
</feature>
<evidence type="ECO:0000313" key="7">
    <source>
        <dbReference type="Proteomes" id="UP001293718"/>
    </source>
</evidence>
<proteinExistence type="predicted"/>
<dbReference type="Pfam" id="PF17162">
    <property type="entry name" value="DUF5118"/>
    <property type="match status" value="1"/>
</dbReference>
<dbReference type="SUPFAM" id="SSF55486">
    <property type="entry name" value="Metalloproteases ('zincins'), catalytic domain"/>
    <property type="match status" value="1"/>
</dbReference>
<evidence type="ECO:0000256" key="1">
    <source>
        <dbReference type="SAM" id="Coils"/>
    </source>
</evidence>
<dbReference type="EMBL" id="JAXOJX010000104">
    <property type="protein sequence ID" value="MDZ5461256.1"/>
    <property type="molecule type" value="Genomic_DNA"/>
</dbReference>
<keyword evidence="6" id="KW-0645">Protease</keyword>